<dbReference type="InterPro" id="IPR050697">
    <property type="entry name" value="Adenylyl/Guanylyl_Cyclase_3/4"/>
</dbReference>
<dbReference type="GO" id="GO:0035556">
    <property type="term" value="P:intracellular signal transduction"/>
    <property type="evidence" value="ECO:0007669"/>
    <property type="project" value="InterPro"/>
</dbReference>
<dbReference type="InterPro" id="IPR011990">
    <property type="entry name" value="TPR-like_helical_dom_sf"/>
</dbReference>
<evidence type="ECO:0000313" key="4">
    <source>
        <dbReference type="Proteomes" id="UP000185109"/>
    </source>
</evidence>
<dbReference type="SUPFAM" id="SSF55073">
    <property type="entry name" value="Nucleotide cyclase"/>
    <property type="match status" value="1"/>
</dbReference>
<dbReference type="EC" id="4.6.1.1" evidence="3"/>
<dbReference type="SUPFAM" id="SSF48452">
    <property type="entry name" value="TPR-like"/>
    <property type="match status" value="1"/>
</dbReference>
<feature type="repeat" description="TPR" evidence="1">
    <location>
        <begin position="445"/>
        <end position="478"/>
    </location>
</feature>
<dbReference type="AlphaFoldDB" id="A0A1L5P0N8"/>
<dbReference type="PROSITE" id="PS50005">
    <property type="entry name" value="TPR"/>
    <property type="match status" value="1"/>
</dbReference>
<sequence>MERRLAAILAADVVGFSRLMGVDEAGTARALRGHREAISPIITDHGGRIVKTIGDGVLLEFPSVVAAVACAAAIQKLMAERNAVAPADQRMLFRIGINLGDVLIEGDDILGDGVNVATRLEEISEAGGICISEDVYRQIDGKVDISFADMGLHHLKNIARPLRTFRAHLEQIIPLRAPEPALPDRPSIAVLPFGNMSSDPAQDYFGDGIVEEVIIGLSRIRWLFVIARNSSFTYKGRAVDVKQVGRELGVRYVLEGSVRRAANRVRISAELVEATTGVHIWADRFEGELEDIFELQDRVTSSVVGAIGPKLEQAEIKRAKHKPTENLDAYDYFLRGLAALHCWSRETNNEALRLFYRAIELDPEFAAAYGMAARCYSQRKASGWMVDHVQEAAETERLARHAAALGKDDAVALCTAGIAFAYVLGAHDYGADLLQRALGLNPNLASAWLFSGWARIWLGEPEGAIDHLTRAMRLNPQDPQICNAQAAMAAAYFFAGQYADASSWAHAAIREQPVHFIATCVAAASHALAGQAPEATEAMTRLRQLDPDFRLSSLNDFFPIRRPEDAARWADGLRNAGLPP</sequence>
<name>A0A1L5P0N8_RHIET</name>
<dbReference type="InterPro" id="IPR001054">
    <property type="entry name" value="A/G_cyclase"/>
</dbReference>
<dbReference type="InterPro" id="IPR019734">
    <property type="entry name" value="TPR_rpt"/>
</dbReference>
<dbReference type="Gene3D" id="1.25.40.10">
    <property type="entry name" value="Tetratricopeptide repeat domain"/>
    <property type="match status" value="1"/>
</dbReference>
<dbReference type="GO" id="GO:0004016">
    <property type="term" value="F:adenylate cyclase activity"/>
    <property type="evidence" value="ECO:0007669"/>
    <property type="project" value="UniProtKB-EC"/>
</dbReference>
<dbReference type="SMART" id="SM00044">
    <property type="entry name" value="CYCc"/>
    <property type="match status" value="1"/>
</dbReference>
<dbReference type="EMBL" id="CP017241">
    <property type="protein sequence ID" value="APO73671.1"/>
    <property type="molecule type" value="Genomic_DNA"/>
</dbReference>
<keyword evidence="1" id="KW-0802">TPR repeat</keyword>
<reference evidence="3 4" key="1">
    <citation type="submission" date="2016-09" db="EMBL/GenBank/DDBJ databases">
        <title>The complete genome sequences of Rhizobium gallicum, symbiovars gallicum and phaseoli, symbionts associated to common bean (Phaseolus vulgaris).</title>
        <authorList>
            <person name="Bustos P."/>
            <person name="Santamaria R.I."/>
            <person name="Perez-Carrascal O.M."/>
            <person name="Juarez S."/>
            <person name="Lozano L."/>
            <person name="Martinez-Flores I."/>
            <person name="Martinez-Romero E."/>
            <person name="Cevallos M."/>
            <person name="Romero D."/>
            <person name="Davila G."/>
            <person name="Gonzalez V."/>
        </authorList>
    </citation>
    <scope>NUCLEOTIDE SEQUENCE [LARGE SCALE GENOMIC DNA]</scope>
    <source>
        <strain evidence="3 4">8C-3</strain>
    </source>
</reference>
<evidence type="ECO:0000313" key="3">
    <source>
        <dbReference type="EMBL" id="APO73671.1"/>
    </source>
</evidence>
<organism evidence="3 4">
    <name type="scientific">Rhizobium etli 8C-3</name>
    <dbReference type="NCBI Taxonomy" id="538025"/>
    <lineage>
        <taxon>Bacteria</taxon>
        <taxon>Pseudomonadati</taxon>
        <taxon>Pseudomonadota</taxon>
        <taxon>Alphaproteobacteria</taxon>
        <taxon>Hyphomicrobiales</taxon>
        <taxon>Rhizobiaceae</taxon>
        <taxon>Rhizobium/Agrobacterium group</taxon>
        <taxon>Rhizobium</taxon>
    </lineage>
</organism>
<gene>
    <name evidence="3" type="primary">cya-1</name>
    <name evidence="3" type="ORF">AM571_CH00827</name>
</gene>
<dbReference type="PANTHER" id="PTHR43081">
    <property type="entry name" value="ADENYLATE CYCLASE, TERMINAL-DIFFERENTIATION SPECIFIC-RELATED"/>
    <property type="match status" value="1"/>
</dbReference>
<dbReference type="PANTHER" id="PTHR43081:SF19">
    <property type="entry name" value="PH-SENSITIVE ADENYLATE CYCLASE RV1264"/>
    <property type="match status" value="1"/>
</dbReference>
<dbReference type="CDD" id="cd07302">
    <property type="entry name" value="CHD"/>
    <property type="match status" value="1"/>
</dbReference>
<proteinExistence type="predicted"/>
<dbReference type="InterPro" id="IPR029787">
    <property type="entry name" value="Nucleotide_cyclase"/>
</dbReference>
<protein>
    <submittedName>
        <fullName evidence="3">Adenylate cyclase 1</fullName>
        <ecNumber evidence="3">4.6.1.1</ecNumber>
    </submittedName>
</protein>
<keyword evidence="3" id="KW-0456">Lyase</keyword>
<dbReference type="GO" id="GO:0006171">
    <property type="term" value="P:cAMP biosynthetic process"/>
    <property type="evidence" value="ECO:0007669"/>
    <property type="project" value="TreeGrafter"/>
</dbReference>
<dbReference type="Proteomes" id="UP000185109">
    <property type="component" value="Chromosome"/>
</dbReference>
<dbReference type="Gene3D" id="3.30.70.1230">
    <property type="entry name" value="Nucleotide cyclase"/>
    <property type="match status" value="1"/>
</dbReference>
<feature type="domain" description="Guanylate cyclase" evidence="2">
    <location>
        <begin position="7"/>
        <end position="121"/>
    </location>
</feature>
<dbReference type="PROSITE" id="PS50125">
    <property type="entry name" value="GUANYLATE_CYCLASE_2"/>
    <property type="match status" value="1"/>
</dbReference>
<accession>A0A1L5P0N8</accession>
<dbReference type="SMART" id="SM00028">
    <property type="entry name" value="TPR"/>
    <property type="match status" value="4"/>
</dbReference>
<dbReference type="Gene3D" id="3.40.50.10070">
    <property type="entry name" value="TolB, N-terminal domain"/>
    <property type="match status" value="1"/>
</dbReference>
<dbReference type="Pfam" id="PF00211">
    <property type="entry name" value="Guanylate_cyc"/>
    <property type="match status" value="1"/>
</dbReference>
<evidence type="ECO:0000259" key="2">
    <source>
        <dbReference type="PROSITE" id="PS50125"/>
    </source>
</evidence>
<evidence type="ECO:0000256" key="1">
    <source>
        <dbReference type="PROSITE-ProRule" id="PRU00339"/>
    </source>
</evidence>